<dbReference type="EMBL" id="LAZR01056631">
    <property type="protein sequence ID" value="KKK73775.1"/>
    <property type="molecule type" value="Genomic_DNA"/>
</dbReference>
<protein>
    <submittedName>
        <fullName evidence="1">Uncharacterized protein</fullName>
    </submittedName>
</protein>
<accession>A0A0F8YJ89</accession>
<name>A0A0F8YJ89_9ZZZZ</name>
<proteinExistence type="predicted"/>
<evidence type="ECO:0000313" key="1">
    <source>
        <dbReference type="EMBL" id="KKK73775.1"/>
    </source>
</evidence>
<organism evidence="1">
    <name type="scientific">marine sediment metagenome</name>
    <dbReference type="NCBI Taxonomy" id="412755"/>
    <lineage>
        <taxon>unclassified sequences</taxon>
        <taxon>metagenomes</taxon>
        <taxon>ecological metagenomes</taxon>
    </lineage>
</organism>
<reference evidence="1" key="1">
    <citation type="journal article" date="2015" name="Nature">
        <title>Complex archaea that bridge the gap between prokaryotes and eukaryotes.</title>
        <authorList>
            <person name="Spang A."/>
            <person name="Saw J.H."/>
            <person name="Jorgensen S.L."/>
            <person name="Zaremba-Niedzwiedzka K."/>
            <person name="Martijn J."/>
            <person name="Lind A.E."/>
            <person name="van Eijk R."/>
            <person name="Schleper C."/>
            <person name="Guy L."/>
            <person name="Ettema T.J."/>
        </authorList>
    </citation>
    <scope>NUCLEOTIDE SEQUENCE</scope>
</reference>
<sequence>MDLFTDGNSACRVDTVEVRARVFDVGNTCTISGILETKQGCPAACPASICIFPEGEEQWEKELSLL</sequence>
<gene>
    <name evidence="1" type="ORF">LCGC14_2890420</name>
</gene>
<dbReference type="AlphaFoldDB" id="A0A0F8YJ89"/>
<comment type="caution">
    <text evidence="1">The sequence shown here is derived from an EMBL/GenBank/DDBJ whole genome shotgun (WGS) entry which is preliminary data.</text>
</comment>